<dbReference type="Gene3D" id="6.10.140.1610">
    <property type="match status" value="1"/>
</dbReference>
<dbReference type="RefSeq" id="XP_033833599.1">
    <property type="nucleotide sequence ID" value="XM_033977708.2"/>
</dbReference>
<reference evidence="6" key="2">
    <citation type="submission" date="2025-09" db="UniProtKB">
        <authorList>
            <consortium name="Ensembl"/>
        </authorList>
    </citation>
    <scope>IDENTIFICATION</scope>
</reference>
<evidence type="ECO:0000256" key="3">
    <source>
        <dbReference type="ARBA" id="ARBA00009488"/>
    </source>
</evidence>
<evidence type="ECO:0000256" key="2">
    <source>
        <dbReference type="ARBA" id="ARBA00004496"/>
    </source>
</evidence>
<keyword evidence="5" id="KW-0539">Nucleus</keyword>
<dbReference type="STRING" id="409849.ENSPMGP00000013237"/>
<dbReference type="InterPro" id="IPR053719">
    <property type="entry name" value="Lipogen_MT_Stabilize_sf"/>
</dbReference>
<reference evidence="6" key="1">
    <citation type="submission" date="2025-08" db="UniProtKB">
        <authorList>
            <consortium name="Ensembl"/>
        </authorList>
    </citation>
    <scope>IDENTIFICATION</scope>
</reference>
<evidence type="ECO:0000256" key="1">
    <source>
        <dbReference type="ARBA" id="ARBA00004123"/>
    </source>
</evidence>
<dbReference type="InterPro" id="IPR009786">
    <property type="entry name" value="Spot_14"/>
</dbReference>
<dbReference type="GO" id="GO:0005634">
    <property type="term" value="C:nucleus"/>
    <property type="evidence" value="ECO:0007669"/>
    <property type="project" value="UniProtKB-SubCell"/>
</dbReference>
<sequence>MQSTEARLSKNSLSLTLRRYSAAVSNMEQTVLVPSLLRDVPSDELCDCEETCCDLYHSYLMLKTIRDTVERGLVSPDDRKASDRNLEPLLDMDEEGQFHFHLRGLFTVMRDLTTRTHSVTEKYKDIIGVAN</sequence>
<dbReference type="GeneID" id="117380855"/>
<evidence type="ECO:0000256" key="5">
    <source>
        <dbReference type="ARBA" id="ARBA00023242"/>
    </source>
</evidence>
<protein>
    <submittedName>
        <fullName evidence="6">Uncharacterized protein</fullName>
    </submittedName>
</protein>
<organism evidence="6 7">
    <name type="scientific">Periophthalmus magnuspinnatus</name>
    <dbReference type="NCBI Taxonomy" id="409849"/>
    <lineage>
        <taxon>Eukaryota</taxon>
        <taxon>Metazoa</taxon>
        <taxon>Chordata</taxon>
        <taxon>Craniata</taxon>
        <taxon>Vertebrata</taxon>
        <taxon>Euteleostomi</taxon>
        <taxon>Actinopterygii</taxon>
        <taxon>Neopterygii</taxon>
        <taxon>Teleostei</taxon>
        <taxon>Neoteleostei</taxon>
        <taxon>Acanthomorphata</taxon>
        <taxon>Gobiaria</taxon>
        <taxon>Gobiiformes</taxon>
        <taxon>Gobioidei</taxon>
        <taxon>Gobiidae</taxon>
        <taxon>Oxudercinae</taxon>
        <taxon>Periophthalmus</taxon>
    </lineage>
</organism>
<dbReference type="Ensembl" id="ENSPMGT00000014129.1">
    <property type="protein sequence ID" value="ENSPMGP00000013237.1"/>
    <property type="gene ID" value="ENSPMGG00000010910.1"/>
</dbReference>
<dbReference type="OrthoDB" id="9450804at2759"/>
<evidence type="ECO:0000313" key="6">
    <source>
        <dbReference type="Ensembl" id="ENSPMGP00000013237.1"/>
    </source>
</evidence>
<dbReference type="GO" id="GO:0005829">
    <property type="term" value="C:cytosol"/>
    <property type="evidence" value="ECO:0007669"/>
    <property type="project" value="TreeGrafter"/>
</dbReference>
<evidence type="ECO:0000256" key="4">
    <source>
        <dbReference type="ARBA" id="ARBA00022490"/>
    </source>
</evidence>
<dbReference type="Proteomes" id="UP000261520">
    <property type="component" value="Unplaced"/>
</dbReference>
<accession>A0A3B4A856</accession>
<name>A0A3B4A856_9GOBI</name>
<comment type="subcellular location">
    <subcellularLocation>
        <location evidence="2">Cytoplasm</location>
    </subcellularLocation>
    <subcellularLocation>
        <location evidence="1">Nucleus</location>
    </subcellularLocation>
</comment>
<dbReference type="CTD" id="7069"/>
<dbReference type="GO" id="GO:0046890">
    <property type="term" value="P:regulation of lipid biosynthetic process"/>
    <property type="evidence" value="ECO:0007669"/>
    <property type="project" value="TreeGrafter"/>
</dbReference>
<dbReference type="PANTHER" id="PTHR14315:SF20">
    <property type="entry name" value="SIMILAR TO VERTEBRATE MID1 INTERACTING-LIKE PROTEIN"/>
    <property type="match status" value="1"/>
</dbReference>
<dbReference type="PANTHER" id="PTHR14315">
    <property type="entry name" value="SPOT14 FAMILY MEMBER"/>
    <property type="match status" value="1"/>
</dbReference>
<proteinExistence type="inferred from homology"/>
<dbReference type="AlphaFoldDB" id="A0A3B4A856"/>
<comment type="similarity">
    <text evidence="3">Belongs to the SPOT14 family.</text>
</comment>
<dbReference type="Pfam" id="PF07084">
    <property type="entry name" value="Spot_14"/>
    <property type="match status" value="1"/>
</dbReference>
<keyword evidence="7" id="KW-1185">Reference proteome</keyword>
<evidence type="ECO:0000313" key="7">
    <source>
        <dbReference type="Proteomes" id="UP000261520"/>
    </source>
</evidence>
<keyword evidence="4" id="KW-0963">Cytoplasm</keyword>